<reference evidence="3" key="1">
    <citation type="submission" date="2016-06" db="UniProtKB">
        <authorList>
            <consortium name="WormBaseParasite"/>
        </authorList>
    </citation>
    <scope>IDENTIFICATION</scope>
</reference>
<accession>A0A183K5T2</accession>
<reference evidence="1 2" key="2">
    <citation type="submission" date="2018-11" db="EMBL/GenBank/DDBJ databases">
        <authorList>
            <consortium name="Pathogen Informatics"/>
        </authorList>
    </citation>
    <scope>NUCLEOTIDE SEQUENCE [LARGE SCALE GENOMIC DNA]</scope>
    <source>
        <strain evidence="1">Dakar</strain>
        <strain evidence="2">Dakar, Senegal</strain>
    </source>
</reference>
<name>A0A183K5T2_9TREM</name>
<dbReference type="AlphaFoldDB" id="A0A183K5T2"/>
<dbReference type="WBParaSite" id="SCUD_0001035701-mRNA-1">
    <property type="protein sequence ID" value="SCUD_0001035701-mRNA-1"/>
    <property type="gene ID" value="SCUD_0001035701"/>
</dbReference>
<proteinExistence type="predicted"/>
<dbReference type="InterPro" id="IPR050951">
    <property type="entry name" value="Retrovirus_Pol_polyprotein"/>
</dbReference>
<evidence type="ECO:0000313" key="2">
    <source>
        <dbReference type="Proteomes" id="UP000279833"/>
    </source>
</evidence>
<evidence type="ECO:0000313" key="3">
    <source>
        <dbReference type="WBParaSite" id="SCUD_0001035701-mRNA-1"/>
    </source>
</evidence>
<dbReference type="Proteomes" id="UP000279833">
    <property type="component" value="Unassembled WGS sequence"/>
</dbReference>
<dbReference type="PANTHER" id="PTHR37984:SF13">
    <property type="entry name" value="RIBONUCLEASE H"/>
    <property type="match status" value="1"/>
</dbReference>
<gene>
    <name evidence="1" type="ORF">SCUD_LOCUS10357</name>
</gene>
<dbReference type="EMBL" id="UZAK01033734">
    <property type="protein sequence ID" value="VDP39509.1"/>
    <property type="molecule type" value="Genomic_DNA"/>
</dbReference>
<evidence type="ECO:0000313" key="1">
    <source>
        <dbReference type="EMBL" id="VDP39509.1"/>
    </source>
</evidence>
<organism evidence="3">
    <name type="scientific">Schistosoma curassoni</name>
    <dbReference type="NCBI Taxonomy" id="6186"/>
    <lineage>
        <taxon>Eukaryota</taxon>
        <taxon>Metazoa</taxon>
        <taxon>Spiralia</taxon>
        <taxon>Lophotrochozoa</taxon>
        <taxon>Platyhelminthes</taxon>
        <taxon>Trematoda</taxon>
        <taxon>Digenea</taxon>
        <taxon>Strigeidida</taxon>
        <taxon>Schistosomatoidea</taxon>
        <taxon>Schistosomatidae</taxon>
        <taxon>Schistosoma</taxon>
    </lineage>
</organism>
<sequence length="354" mass="40180">MTKKDVKGDKIMAHFLTFIGKEAYSLLKTLAYSEKSISLPYATLKELLFNHVKCLSFERRERRKFHKMIRENDQNVQEFILELQKQAAKCNFGDRLHVQLRDRLTAGINIPSLERELLRMPNFSFQDPRTACINYEVVNELDIQSMKISNTLLSRRDELQSQGQSNSRSFNSATYSHVNMKGVSTRNYKANHRGEMKFGKCLSCGKFHSRSSCAFRNARCFKCGKIEHIQSVCKATVHFAPSSTKSCDLNLNNSDVSSDHLSLSTISKGNAHIQKRLYTSHGSFHDFIVYAGSIESIISFKNLKSLDPNVVVRPTEVSILGITGHRLTIGGCCELLIRDDNSSYLPCEFLVSET</sequence>
<dbReference type="STRING" id="6186.A0A183K5T2"/>
<protein>
    <submittedName>
        <fullName evidence="3">CCHC-type domain-containing protein</fullName>
    </submittedName>
</protein>
<dbReference type="PANTHER" id="PTHR37984">
    <property type="entry name" value="PROTEIN CBG26694"/>
    <property type="match status" value="1"/>
</dbReference>
<keyword evidence="2" id="KW-1185">Reference proteome</keyword>